<evidence type="ECO:0000256" key="12">
    <source>
        <dbReference type="ARBA" id="ARBA00023136"/>
    </source>
</evidence>
<evidence type="ECO:0000256" key="8">
    <source>
        <dbReference type="ARBA" id="ARBA00022989"/>
    </source>
</evidence>
<evidence type="ECO:0000259" key="14">
    <source>
        <dbReference type="PROSITE" id="PS51384"/>
    </source>
</evidence>
<comment type="cofactor">
    <cofactor evidence="1">
        <name>FAD</name>
        <dbReference type="ChEBI" id="CHEBI:57692"/>
    </cofactor>
</comment>
<dbReference type="InterPro" id="IPR017927">
    <property type="entry name" value="FAD-bd_FR_type"/>
</dbReference>
<dbReference type="GO" id="GO:0051537">
    <property type="term" value="F:2 iron, 2 sulfur cluster binding"/>
    <property type="evidence" value="ECO:0007669"/>
    <property type="project" value="UniProtKB-KW"/>
</dbReference>
<evidence type="ECO:0000256" key="13">
    <source>
        <dbReference type="SAM" id="Phobius"/>
    </source>
</evidence>
<evidence type="ECO:0000256" key="11">
    <source>
        <dbReference type="ARBA" id="ARBA00023014"/>
    </source>
</evidence>
<evidence type="ECO:0000256" key="3">
    <source>
        <dbReference type="ARBA" id="ARBA00022630"/>
    </source>
</evidence>
<keyword evidence="12 13" id="KW-0472">Membrane</keyword>
<keyword evidence="9" id="KW-0560">Oxidoreductase</keyword>
<evidence type="ECO:0000256" key="5">
    <source>
        <dbReference type="ARBA" id="ARBA00022714"/>
    </source>
</evidence>
<evidence type="ECO:0000256" key="4">
    <source>
        <dbReference type="ARBA" id="ARBA00022692"/>
    </source>
</evidence>
<dbReference type="Proteomes" id="UP000608923">
    <property type="component" value="Unassembled WGS sequence"/>
</dbReference>
<dbReference type="SUPFAM" id="SSF63380">
    <property type="entry name" value="Riboflavin synthase domain-like"/>
    <property type="match status" value="1"/>
</dbReference>
<accession>A0A8H9M4S8</accession>
<organism evidence="15 16">
    <name type="scientific">Alcaligenes pakistanensis</name>
    <dbReference type="NCBI Taxonomy" id="1482717"/>
    <lineage>
        <taxon>Bacteria</taxon>
        <taxon>Pseudomonadati</taxon>
        <taxon>Pseudomonadota</taxon>
        <taxon>Betaproteobacteria</taxon>
        <taxon>Burkholderiales</taxon>
        <taxon>Alcaligenaceae</taxon>
        <taxon>Alcaligenes</taxon>
    </lineage>
</organism>
<keyword evidence="16" id="KW-1185">Reference proteome</keyword>
<feature type="transmembrane region" description="Helical" evidence="13">
    <location>
        <begin position="108"/>
        <end position="123"/>
    </location>
</feature>
<keyword evidence="10" id="KW-0408">Iron</keyword>
<gene>
    <name evidence="15" type="ORF">GCM10010096_12310</name>
</gene>
<dbReference type="PANTHER" id="PTHR47354:SF8">
    <property type="entry name" value="1,2-PHENYLACETYL-COA EPOXIDASE, SUBUNIT E"/>
    <property type="match status" value="1"/>
</dbReference>
<dbReference type="PROSITE" id="PS51384">
    <property type="entry name" value="FAD_FR"/>
    <property type="match status" value="1"/>
</dbReference>
<name>A0A8H9M4S8_9BURK</name>
<dbReference type="GO" id="GO:0016491">
    <property type="term" value="F:oxidoreductase activity"/>
    <property type="evidence" value="ECO:0007669"/>
    <property type="project" value="UniProtKB-KW"/>
</dbReference>
<keyword evidence="3" id="KW-0285">Flavoprotein</keyword>
<dbReference type="EMBL" id="BMZN01000002">
    <property type="protein sequence ID" value="GHC42909.1"/>
    <property type="molecule type" value="Genomic_DNA"/>
</dbReference>
<dbReference type="InterPro" id="IPR013130">
    <property type="entry name" value="Fe3_Rdtase_TM_dom"/>
</dbReference>
<dbReference type="GO" id="GO:0016020">
    <property type="term" value="C:membrane"/>
    <property type="evidence" value="ECO:0007669"/>
    <property type="project" value="UniProtKB-SubCell"/>
</dbReference>
<dbReference type="Gene3D" id="3.40.50.80">
    <property type="entry name" value="Nucleotide-binding domain of ferredoxin-NADP reductase (FNR) module"/>
    <property type="match status" value="1"/>
</dbReference>
<dbReference type="InterPro" id="IPR039261">
    <property type="entry name" value="FNR_nucleotide-bd"/>
</dbReference>
<feature type="transmembrane region" description="Helical" evidence="13">
    <location>
        <begin position="67"/>
        <end position="87"/>
    </location>
</feature>
<feature type="transmembrane region" description="Helical" evidence="13">
    <location>
        <begin position="192"/>
        <end position="212"/>
    </location>
</feature>
<comment type="subcellular location">
    <subcellularLocation>
        <location evidence="2">Membrane</location>
        <topology evidence="2">Multi-pass membrane protein</topology>
    </subcellularLocation>
</comment>
<dbReference type="GO" id="GO:0046872">
    <property type="term" value="F:metal ion binding"/>
    <property type="evidence" value="ECO:0007669"/>
    <property type="project" value="UniProtKB-KW"/>
</dbReference>
<dbReference type="AlphaFoldDB" id="A0A8H9M4S8"/>
<dbReference type="Pfam" id="PF01794">
    <property type="entry name" value="Ferric_reduct"/>
    <property type="match status" value="1"/>
</dbReference>
<keyword evidence="8 13" id="KW-1133">Transmembrane helix</keyword>
<protein>
    <recommendedName>
        <fullName evidence="14">FAD-binding FR-type domain-containing protein</fullName>
    </recommendedName>
</protein>
<dbReference type="Pfam" id="PF08022">
    <property type="entry name" value="FAD_binding_8"/>
    <property type="match status" value="1"/>
</dbReference>
<feature type="transmembrane region" description="Helical" evidence="13">
    <location>
        <begin position="33"/>
        <end position="52"/>
    </location>
</feature>
<dbReference type="InterPro" id="IPR001433">
    <property type="entry name" value="OxRdtase_FAD/NAD-bd"/>
</dbReference>
<keyword evidence="7" id="KW-0274">FAD</keyword>
<feature type="transmembrane region" description="Helical" evidence="13">
    <location>
        <begin position="218"/>
        <end position="236"/>
    </location>
</feature>
<keyword evidence="5" id="KW-0001">2Fe-2S</keyword>
<evidence type="ECO:0000256" key="10">
    <source>
        <dbReference type="ARBA" id="ARBA00023004"/>
    </source>
</evidence>
<sequence length="465" mass="52404">MSSVRCVGFWFSHGNYAASVPPNNPDKAMRRPLLLLLSAFFLIWAVEALWLSPSPPGDGLWVLRQEGMLLTGILALGTMTAIMVLALRPRRLEPWLGGMDKVYKLHKWLGIIAILLSLAHWLGKQSKGLISSAIGTSGKLAKVPVPEWVSLFKPYAKTLGEWTFYALILMLIITLARRTISYKKWYSLHRLMPVAYLILIFHAVVLTPIAYWSGIGGWLLAISMVIGTVAAGIQLLRNLSSAYPHTGTVISCCSQGDVLEVQCRMDQSWPGHQAGQFAFLRLKGESESHPFTLSDADQDDQIVRFHIKQLGDWTRRLPERLHVGQNIELDGPYGRFTQPEQDDGGIYIWVGAGVGATPFLSWLSQEHQEGHAPYAYLQYACQHSDDPLAQALIKAAEDHPDVDLKIYADGRRWTPKDVLQHYHADKPMHIWFCGPASMGRQLRRELKQTLPAKSWTLHKEHFQFR</sequence>
<dbReference type="SUPFAM" id="SSF52343">
    <property type="entry name" value="Ferredoxin reductase-like, C-terminal NADP-linked domain"/>
    <property type="match status" value="1"/>
</dbReference>
<evidence type="ECO:0000313" key="16">
    <source>
        <dbReference type="Proteomes" id="UP000608923"/>
    </source>
</evidence>
<evidence type="ECO:0000256" key="1">
    <source>
        <dbReference type="ARBA" id="ARBA00001974"/>
    </source>
</evidence>
<feature type="domain" description="FAD-binding FR-type" evidence="14">
    <location>
        <begin position="226"/>
        <end position="339"/>
    </location>
</feature>
<dbReference type="InterPro" id="IPR013112">
    <property type="entry name" value="FAD-bd_8"/>
</dbReference>
<dbReference type="GO" id="GO:0050660">
    <property type="term" value="F:flavin adenine dinucleotide binding"/>
    <property type="evidence" value="ECO:0007669"/>
    <property type="project" value="TreeGrafter"/>
</dbReference>
<evidence type="ECO:0000256" key="7">
    <source>
        <dbReference type="ARBA" id="ARBA00022827"/>
    </source>
</evidence>
<dbReference type="PANTHER" id="PTHR47354">
    <property type="entry name" value="NADH OXIDOREDUCTASE HCR"/>
    <property type="match status" value="1"/>
</dbReference>
<reference evidence="16" key="1">
    <citation type="journal article" date="2019" name="Int. J. Syst. Evol. Microbiol.">
        <title>The Global Catalogue of Microorganisms (GCM) 10K type strain sequencing project: providing services to taxonomists for standard genome sequencing and annotation.</title>
        <authorList>
            <consortium name="The Broad Institute Genomics Platform"/>
            <consortium name="The Broad Institute Genome Sequencing Center for Infectious Disease"/>
            <person name="Wu L."/>
            <person name="Ma J."/>
        </authorList>
    </citation>
    <scope>NUCLEOTIDE SEQUENCE [LARGE SCALE GENOMIC DNA]</scope>
    <source>
        <strain evidence="16">KCTC 42083</strain>
    </source>
</reference>
<evidence type="ECO:0000313" key="15">
    <source>
        <dbReference type="EMBL" id="GHC42909.1"/>
    </source>
</evidence>
<feature type="transmembrane region" description="Helical" evidence="13">
    <location>
        <begin position="162"/>
        <end position="180"/>
    </location>
</feature>
<evidence type="ECO:0000256" key="9">
    <source>
        <dbReference type="ARBA" id="ARBA00023002"/>
    </source>
</evidence>
<dbReference type="InterPro" id="IPR050415">
    <property type="entry name" value="MRET"/>
</dbReference>
<dbReference type="InterPro" id="IPR017938">
    <property type="entry name" value="Riboflavin_synthase-like_b-brl"/>
</dbReference>
<dbReference type="Gene3D" id="2.40.30.10">
    <property type="entry name" value="Translation factors"/>
    <property type="match status" value="1"/>
</dbReference>
<dbReference type="Pfam" id="PF00175">
    <property type="entry name" value="NAD_binding_1"/>
    <property type="match status" value="1"/>
</dbReference>
<comment type="caution">
    <text evidence="15">The sequence shown here is derived from an EMBL/GenBank/DDBJ whole genome shotgun (WGS) entry which is preliminary data.</text>
</comment>
<keyword evidence="4 13" id="KW-0812">Transmembrane</keyword>
<evidence type="ECO:0000256" key="2">
    <source>
        <dbReference type="ARBA" id="ARBA00004141"/>
    </source>
</evidence>
<evidence type="ECO:0000256" key="6">
    <source>
        <dbReference type="ARBA" id="ARBA00022723"/>
    </source>
</evidence>
<keyword evidence="6" id="KW-0479">Metal-binding</keyword>
<keyword evidence="11" id="KW-0411">Iron-sulfur</keyword>
<proteinExistence type="predicted"/>